<evidence type="ECO:0000256" key="1">
    <source>
        <dbReference type="SAM" id="MobiDB-lite"/>
    </source>
</evidence>
<name>A0A367YVH8_9ACTN</name>
<feature type="signal peptide" evidence="2">
    <location>
        <begin position="1"/>
        <end position="23"/>
    </location>
</feature>
<dbReference type="AlphaFoldDB" id="A0A367YVH8"/>
<comment type="caution">
    <text evidence="3">The sequence shown here is derived from an EMBL/GenBank/DDBJ whole genome shotgun (WGS) entry which is preliminary data.</text>
</comment>
<evidence type="ECO:0008006" key="5">
    <source>
        <dbReference type="Google" id="ProtNLM"/>
    </source>
</evidence>
<proteinExistence type="predicted"/>
<gene>
    <name evidence="3" type="ORF">DT076_07510</name>
</gene>
<feature type="compositionally biased region" description="Basic and acidic residues" evidence="1">
    <location>
        <begin position="303"/>
        <end position="327"/>
    </location>
</feature>
<reference evidence="3 4" key="1">
    <citation type="submission" date="2018-07" db="EMBL/GenBank/DDBJ databases">
        <title>Desertimonas flava gen. nov. sp. nov.</title>
        <authorList>
            <person name="Liu S."/>
        </authorList>
    </citation>
    <scope>NUCLEOTIDE SEQUENCE [LARGE SCALE GENOMIC DNA]</scope>
    <source>
        <strain evidence="3 4">16Sb5-5</strain>
    </source>
</reference>
<dbReference type="Proteomes" id="UP000252770">
    <property type="component" value="Unassembled WGS sequence"/>
</dbReference>
<evidence type="ECO:0000313" key="4">
    <source>
        <dbReference type="Proteomes" id="UP000252770"/>
    </source>
</evidence>
<protein>
    <recommendedName>
        <fullName evidence="5">Right-handed parallel beta-helix repeat-containing protein</fullName>
    </recommendedName>
</protein>
<evidence type="ECO:0000256" key="2">
    <source>
        <dbReference type="SAM" id="SignalP"/>
    </source>
</evidence>
<dbReference type="EMBL" id="QOUI01000004">
    <property type="protein sequence ID" value="RCK69874.1"/>
    <property type="molecule type" value="Genomic_DNA"/>
</dbReference>
<sequence length="327" mass="33076">MKKKLFALAATAGIVAGSSLIWAAPASADIVSRCVGEAGAVTVPGDLVIPAGKACTLTGTTIQGDVRVARGADLVATDITVEGDVIGQENSYAELTDSEVTGQLNLRTAFGTYLDGTEIGGNLVTRGTDEIAGGSVLTADTTVGGNVVSNGGEVLLETSDVAGNVNSNGSYYTDLYETWVDGTVTVRGNELGSINCAVVVQGRALFADNAGPVQLGSDGPETSCEGTSYWGANVTASGNTGGVTVDNNIVNGNVALNGNDPVATVGENNVVRGQVRGDFEESAPATAARRMAVAEAPQTRADALQKKFEERTGSAEAEAEKAGAAKL</sequence>
<feature type="chain" id="PRO_5038698987" description="Right-handed parallel beta-helix repeat-containing protein" evidence="2">
    <location>
        <begin position="24"/>
        <end position="327"/>
    </location>
</feature>
<organism evidence="3 4">
    <name type="scientific">Desertihabitans brevis</name>
    <dbReference type="NCBI Taxonomy" id="2268447"/>
    <lineage>
        <taxon>Bacteria</taxon>
        <taxon>Bacillati</taxon>
        <taxon>Actinomycetota</taxon>
        <taxon>Actinomycetes</taxon>
        <taxon>Propionibacteriales</taxon>
        <taxon>Propionibacteriaceae</taxon>
        <taxon>Desertihabitans</taxon>
    </lineage>
</organism>
<feature type="region of interest" description="Disordered" evidence="1">
    <location>
        <begin position="294"/>
        <end position="327"/>
    </location>
</feature>
<evidence type="ECO:0000313" key="3">
    <source>
        <dbReference type="EMBL" id="RCK69874.1"/>
    </source>
</evidence>
<dbReference type="RefSeq" id="WP_114126061.1">
    <property type="nucleotide sequence ID" value="NZ_QOUI01000004.1"/>
</dbReference>
<accession>A0A367YVH8</accession>
<keyword evidence="4" id="KW-1185">Reference proteome</keyword>
<keyword evidence="2" id="KW-0732">Signal</keyword>